<dbReference type="Pfam" id="PF02600">
    <property type="entry name" value="DsbB"/>
    <property type="match status" value="1"/>
</dbReference>
<dbReference type="InterPro" id="IPR003752">
    <property type="entry name" value="DiS_bond_form_DsbB/BdbC"/>
</dbReference>
<evidence type="ECO:0000313" key="7">
    <source>
        <dbReference type="EMBL" id="MBB3809747.1"/>
    </source>
</evidence>
<evidence type="ECO:0000256" key="1">
    <source>
        <dbReference type="ARBA" id="ARBA00004651"/>
    </source>
</evidence>
<evidence type="ECO:0000313" key="8">
    <source>
        <dbReference type="Proteomes" id="UP000537592"/>
    </source>
</evidence>
<dbReference type="InterPro" id="IPR023380">
    <property type="entry name" value="DsbB-like_sf"/>
</dbReference>
<protein>
    <submittedName>
        <fullName evidence="7">Disulfide bond formation protein DsbB</fullName>
    </submittedName>
</protein>
<dbReference type="InterPro" id="IPR024199">
    <property type="entry name" value="Uncharacterised_DsbB"/>
</dbReference>
<dbReference type="GO" id="GO:0006457">
    <property type="term" value="P:protein folding"/>
    <property type="evidence" value="ECO:0007669"/>
    <property type="project" value="InterPro"/>
</dbReference>
<dbReference type="EMBL" id="JACICC010000004">
    <property type="protein sequence ID" value="MBB3809747.1"/>
    <property type="molecule type" value="Genomic_DNA"/>
</dbReference>
<feature type="transmembrane region" description="Helical" evidence="6">
    <location>
        <begin position="153"/>
        <end position="171"/>
    </location>
</feature>
<dbReference type="PANTHER" id="PTHR36570:SF3">
    <property type="entry name" value="DISULFIDE BOND FORMATION PROTEIN B"/>
    <property type="match status" value="1"/>
</dbReference>
<keyword evidence="2" id="KW-1003">Cell membrane</keyword>
<dbReference type="PIRSF" id="PIRSF033913">
    <property type="entry name" value="S-S_format_DsbB"/>
    <property type="match status" value="1"/>
</dbReference>
<name>A0A7W5Z4U9_9HYPH</name>
<reference evidence="7 8" key="1">
    <citation type="submission" date="2020-08" db="EMBL/GenBank/DDBJ databases">
        <title>Genomic Encyclopedia of Type Strains, Phase IV (KMG-IV): sequencing the most valuable type-strain genomes for metagenomic binning, comparative biology and taxonomic classification.</title>
        <authorList>
            <person name="Goeker M."/>
        </authorList>
    </citation>
    <scope>NUCLEOTIDE SEQUENCE [LARGE SCALE GENOMIC DNA]</scope>
    <source>
        <strain evidence="7 8">DSM 28760</strain>
    </source>
</reference>
<dbReference type="RefSeq" id="WP_183752202.1">
    <property type="nucleotide sequence ID" value="NZ_JACICC010000004.1"/>
</dbReference>
<keyword evidence="5 6" id="KW-0472">Membrane</keyword>
<organism evidence="7 8">
    <name type="scientific">Pseudochelatococcus contaminans</name>
    <dbReference type="NCBI Taxonomy" id="1538103"/>
    <lineage>
        <taxon>Bacteria</taxon>
        <taxon>Pseudomonadati</taxon>
        <taxon>Pseudomonadota</taxon>
        <taxon>Alphaproteobacteria</taxon>
        <taxon>Hyphomicrobiales</taxon>
        <taxon>Chelatococcaceae</taxon>
        <taxon>Pseudochelatococcus</taxon>
    </lineage>
</organism>
<feature type="transmembrane region" description="Helical" evidence="6">
    <location>
        <begin position="81"/>
        <end position="102"/>
    </location>
</feature>
<sequence>MGALDLILSTAGGETRRFRVATLLLAVSVLSLASAYYFQFVLNLPPCQLCLIQRWPFYAAIPAAALAAWTSGRAPAVSRILLALIGLGFLAGAGVAAFHAGVEWKFWPGLAGCSNTFSTVDNADAFLQRLQQVQVVSCEEAAWRFAGISLAGWNVPLSLILAILAFTGVVGRGKNARS</sequence>
<gene>
    <name evidence="7" type="ORF">FHS81_001835</name>
</gene>
<dbReference type="SUPFAM" id="SSF158442">
    <property type="entry name" value="DsbB-like"/>
    <property type="match status" value="1"/>
</dbReference>
<dbReference type="InterPro" id="IPR050183">
    <property type="entry name" value="DsbB"/>
</dbReference>
<dbReference type="GO" id="GO:0005886">
    <property type="term" value="C:plasma membrane"/>
    <property type="evidence" value="ECO:0007669"/>
    <property type="project" value="UniProtKB-SubCell"/>
</dbReference>
<dbReference type="AlphaFoldDB" id="A0A7W5Z4U9"/>
<comment type="subcellular location">
    <subcellularLocation>
        <location evidence="1">Cell membrane</location>
        <topology evidence="1">Multi-pass membrane protein</topology>
    </subcellularLocation>
</comment>
<feature type="transmembrane region" description="Helical" evidence="6">
    <location>
        <begin position="20"/>
        <end position="39"/>
    </location>
</feature>
<keyword evidence="8" id="KW-1185">Reference proteome</keyword>
<accession>A0A7W5Z4U9</accession>
<keyword evidence="4 6" id="KW-1133">Transmembrane helix</keyword>
<feature type="transmembrane region" description="Helical" evidence="6">
    <location>
        <begin position="51"/>
        <end position="69"/>
    </location>
</feature>
<dbReference type="Proteomes" id="UP000537592">
    <property type="component" value="Unassembled WGS sequence"/>
</dbReference>
<evidence type="ECO:0000256" key="3">
    <source>
        <dbReference type="ARBA" id="ARBA00022692"/>
    </source>
</evidence>
<evidence type="ECO:0000256" key="5">
    <source>
        <dbReference type="ARBA" id="ARBA00023136"/>
    </source>
</evidence>
<dbReference type="GO" id="GO:0015035">
    <property type="term" value="F:protein-disulfide reductase activity"/>
    <property type="evidence" value="ECO:0007669"/>
    <property type="project" value="InterPro"/>
</dbReference>
<evidence type="ECO:0000256" key="2">
    <source>
        <dbReference type="ARBA" id="ARBA00022475"/>
    </source>
</evidence>
<comment type="caution">
    <text evidence="7">The sequence shown here is derived from an EMBL/GenBank/DDBJ whole genome shotgun (WGS) entry which is preliminary data.</text>
</comment>
<proteinExistence type="predicted"/>
<evidence type="ECO:0000256" key="4">
    <source>
        <dbReference type="ARBA" id="ARBA00022989"/>
    </source>
</evidence>
<keyword evidence="3 6" id="KW-0812">Transmembrane</keyword>
<dbReference type="PANTHER" id="PTHR36570">
    <property type="entry name" value="DISULFIDE BOND FORMATION PROTEIN B"/>
    <property type="match status" value="1"/>
</dbReference>
<dbReference type="Gene3D" id="1.20.1550.10">
    <property type="entry name" value="DsbB-like"/>
    <property type="match status" value="1"/>
</dbReference>
<evidence type="ECO:0000256" key="6">
    <source>
        <dbReference type="SAM" id="Phobius"/>
    </source>
</evidence>